<organism evidence="2 3">
    <name type="scientific">Trifolium medium</name>
    <dbReference type="NCBI Taxonomy" id="97028"/>
    <lineage>
        <taxon>Eukaryota</taxon>
        <taxon>Viridiplantae</taxon>
        <taxon>Streptophyta</taxon>
        <taxon>Embryophyta</taxon>
        <taxon>Tracheophyta</taxon>
        <taxon>Spermatophyta</taxon>
        <taxon>Magnoliopsida</taxon>
        <taxon>eudicotyledons</taxon>
        <taxon>Gunneridae</taxon>
        <taxon>Pentapetalae</taxon>
        <taxon>rosids</taxon>
        <taxon>fabids</taxon>
        <taxon>Fabales</taxon>
        <taxon>Fabaceae</taxon>
        <taxon>Papilionoideae</taxon>
        <taxon>50 kb inversion clade</taxon>
        <taxon>NPAAA clade</taxon>
        <taxon>Hologalegina</taxon>
        <taxon>IRL clade</taxon>
        <taxon>Trifolieae</taxon>
        <taxon>Trifolium</taxon>
    </lineage>
</organism>
<feature type="compositionally biased region" description="Low complexity" evidence="1">
    <location>
        <begin position="18"/>
        <end position="42"/>
    </location>
</feature>
<reference evidence="2 3" key="1">
    <citation type="journal article" date="2018" name="Front. Plant Sci.">
        <title>Red Clover (Trifolium pratense) and Zigzag Clover (T. medium) - A Picture of Genomic Similarities and Differences.</title>
        <authorList>
            <person name="Dluhosova J."/>
            <person name="Istvanek J."/>
            <person name="Nedelnik J."/>
            <person name="Repkova J."/>
        </authorList>
    </citation>
    <scope>NUCLEOTIDE SEQUENCE [LARGE SCALE GENOMIC DNA]</scope>
    <source>
        <strain evidence="3">cv. 10/8</strain>
        <tissue evidence="2">Leaf</tissue>
    </source>
</reference>
<feature type="region of interest" description="Disordered" evidence="1">
    <location>
        <begin position="18"/>
        <end position="66"/>
    </location>
</feature>
<dbReference type="EMBL" id="LXQA010357392">
    <property type="protein sequence ID" value="MCI46428.1"/>
    <property type="molecule type" value="Genomic_DNA"/>
</dbReference>
<sequence length="66" mass="6588">SSGCEDLYLKVFLGCKVSSTSASSPSDSGEVSEAVVSSNVSELTTGSEISIGSEMLTGSESSSSDT</sequence>
<evidence type="ECO:0000313" key="2">
    <source>
        <dbReference type="EMBL" id="MCI46428.1"/>
    </source>
</evidence>
<accession>A0A392SC43</accession>
<proteinExistence type="predicted"/>
<feature type="non-terminal residue" evidence="2">
    <location>
        <position position="1"/>
    </location>
</feature>
<name>A0A392SC43_9FABA</name>
<comment type="caution">
    <text evidence="2">The sequence shown here is derived from an EMBL/GenBank/DDBJ whole genome shotgun (WGS) entry which is preliminary data.</text>
</comment>
<protein>
    <submittedName>
        <fullName evidence="2">Uncharacterized protein</fullName>
    </submittedName>
</protein>
<evidence type="ECO:0000256" key="1">
    <source>
        <dbReference type="SAM" id="MobiDB-lite"/>
    </source>
</evidence>
<keyword evidence="3" id="KW-1185">Reference proteome</keyword>
<dbReference type="AlphaFoldDB" id="A0A392SC43"/>
<evidence type="ECO:0000313" key="3">
    <source>
        <dbReference type="Proteomes" id="UP000265520"/>
    </source>
</evidence>
<dbReference type="Proteomes" id="UP000265520">
    <property type="component" value="Unassembled WGS sequence"/>
</dbReference>